<dbReference type="PANTHER" id="PTHR46004:SF3">
    <property type="entry name" value="CYCLIC AMP RESPONSE ELEMENT-BINDING PROTEIN A"/>
    <property type="match status" value="1"/>
</dbReference>
<dbReference type="SUPFAM" id="SSF57959">
    <property type="entry name" value="Leucine zipper domain"/>
    <property type="match status" value="1"/>
</dbReference>
<feature type="compositionally biased region" description="Polar residues" evidence="10">
    <location>
        <begin position="370"/>
        <end position="379"/>
    </location>
</feature>
<dbReference type="FunFam" id="1.20.5.170:FF:000054">
    <property type="entry name" value="Cyclic AMP-responsive element-binding protein 3-like 2"/>
    <property type="match status" value="1"/>
</dbReference>
<evidence type="ECO:0000256" key="10">
    <source>
        <dbReference type="SAM" id="MobiDB-lite"/>
    </source>
</evidence>
<dbReference type="PROSITE" id="PS00036">
    <property type="entry name" value="BZIP_BASIC"/>
    <property type="match status" value="1"/>
</dbReference>
<comment type="subcellular location">
    <subcellularLocation>
        <location evidence="1">Nucleus</location>
    </subcellularLocation>
</comment>
<dbReference type="SUPFAM" id="SSF47454">
    <property type="entry name" value="A DNA-binding domain in eukaryotic transcription factors"/>
    <property type="match status" value="1"/>
</dbReference>
<feature type="region of interest" description="Disordered" evidence="10">
    <location>
        <begin position="606"/>
        <end position="628"/>
    </location>
</feature>
<feature type="region of interest" description="Disordered" evidence="10">
    <location>
        <begin position="60"/>
        <end position="90"/>
    </location>
</feature>
<dbReference type="InterPro" id="IPR004827">
    <property type="entry name" value="bZIP"/>
</dbReference>
<keyword evidence="8" id="KW-0539">Nucleus</keyword>
<evidence type="ECO:0000256" key="2">
    <source>
        <dbReference type="ARBA" id="ARBA00009050"/>
    </source>
</evidence>
<dbReference type="EMBL" id="LR784171">
    <property type="protein sequence ID" value="CAB3233749.1"/>
    <property type="molecule type" value="mRNA"/>
</dbReference>
<dbReference type="Gene3D" id="1.20.5.170">
    <property type="match status" value="1"/>
</dbReference>
<feature type="domain" description="BZIP" evidence="11">
    <location>
        <begin position="446"/>
        <end position="509"/>
    </location>
</feature>
<dbReference type="GO" id="GO:0035497">
    <property type="term" value="F:cAMP response element binding"/>
    <property type="evidence" value="ECO:0007669"/>
    <property type="project" value="TreeGrafter"/>
</dbReference>
<accession>A0A6F9DAS1</accession>
<dbReference type="InterPro" id="IPR046347">
    <property type="entry name" value="bZIP_sf"/>
</dbReference>
<dbReference type="SMART" id="SM00338">
    <property type="entry name" value="BRLZ"/>
    <property type="match status" value="1"/>
</dbReference>
<feature type="coiled-coil region" evidence="9">
    <location>
        <begin position="464"/>
        <end position="512"/>
    </location>
</feature>
<reference evidence="12" key="1">
    <citation type="submission" date="2020-04" db="EMBL/GenBank/DDBJ databases">
        <authorList>
            <person name="Neveu A P."/>
        </authorList>
    </citation>
    <scope>NUCLEOTIDE SEQUENCE</scope>
    <source>
        <tissue evidence="12">Whole embryo</tissue>
    </source>
</reference>
<evidence type="ECO:0000256" key="1">
    <source>
        <dbReference type="ARBA" id="ARBA00004123"/>
    </source>
</evidence>
<evidence type="ECO:0000256" key="6">
    <source>
        <dbReference type="ARBA" id="ARBA00023163"/>
    </source>
</evidence>
<keyword evidence="4" id="KW-0238">DNA-binding</keyword>
<evidence type="ECO:0000259" key="11">
    <source>
        <dbReference type="PROSITE" id="PS50217"/>
    </source>
</evidence>
<evidence type="ECO:0000256" key="5">
    <source>
        <dbReference type="ARBA" id="ARBA00023159"/>
    </source>
</evidence>
<evidence type="ECO:0000256" key="3">
    <source>
        <dbReference type="ARBA" id="ARBA00023015"/>
    </source>
</evidence>
<dbReference type="InterPro" id="IPR008917">
    <property type="entry name" value="TF_DNA-bd_sf"/>
</dbReference>
<dbReference type="AlphaFoldDB" id="A0A6F9DAS1"/>
<dbReference type="GO" id="GO:0005634">
    <property type="term" value="C:nucleus"/>
    <property type="evidence" value="ECO:0007669"/>
    <property type="project" value="UniProtKB-SubCell"/>
</dbReference>
<evidence type="ECO:0000256" key="8">
    <source>
        <dbReference type="ARBA" id="ARBA00023242"/>
    </source>
</evidence>
<dbReference type="CDD" id="cd14689">
    <property type="entry name" value="bZIP_CREB3"/>
    <property type="match status" value="1"/>
</dbReference>
<dbReference type="Pfam" id="PF00170">
    <property type="entry name" value="bZIP_1"/>
    <property type="match status" value="1"/>
</dbReference>
<feature type="compositionally biased region" description="Basic and acidic residues" evidence="10">
    <location>
        <begin position="81"/>
        <end position="90"/>
    </location>
</feature>
<gene>
    <name evidence="12" type="primary">Creb.a</name>
</gene>
<sequence length="696" mass="77323">MDVNVFDEKSLDFLETNYYKLPFCDEDVKEFNELPGNWDNRSLEDDFELQYHHGLASPLSPSYSLSPSSSSGSSSGQNATEHAHSLLNERPDTPLMAVKFEDFSNDYGLDDLNYPIFASENDPMNDEQLDIDNTLIPDDLHKYVCASPKPLEDQVVFDTKPDQPIDCSFPSVTFTAPESNPTITISKAEDGSACIKPIPEIKEEPMDFSLPFCSFSKDQPITTSVASSSPKHSQIFICDNLANSKPAAPAVEPQKPSVEELLSISDLITLPSSQKIKVTVPQAKITTNTFTHKTQIQIPTSALQTILKNGRLVTKFQQDGQIFSKIKIRTDSQIDQDIQQHMKINPTQMNLPPTPPSSTSSDTEGSNSPRSRASSTGCPNSPVRHPTHIRVQPATNSLDAQLLSSNQRLTQSHGTLTLTEEEKRTLVAEGYSVPSKFPLTKNEEKSLKKIRRKIKNKISAQESRRKKKEYVETLEKRMDDFNKENLDLKRKLDSLESSNRSLLSQLRSLQTLVAGKMPKPNRTVNTQTSSCLMMIVLCFAVFLGGWYPFLSPMRSNDITSITSSGQILPDVHRQSRVLMSIKDDEMAKRCLDDARCYAYDPPHGETPIHDAAMNEPPTDGGSDTYDEPTGGRVTMNDTGDQTSNIIANTMEPRTAADIIASRKVAVQSSKMEVVYESNSAHDVTKKFVAGTQLVTE</sequence>
<evidence type="ECO:0000313" key="12">
    <source>
        <dbReference type="EMBL" id="CAB3233749.1"/>
    </source>
</evidence>
<protein>
    <submittedName>
        <fullName evidence="12">CREB/ATF-a cyclic AMP-responsive element-binding protein</fullName>
    </submittedName>
</protein>
<name>A0A6F9DAS1_9ASCI</name>
<dbReference type="PROSITE" id="PS50217">
    <property type="entry name" value="BZIP"/>
    <property type="match status" value="1"/>
</dbReference>
<dbReference type="GO" id="GO:0006986">
    <property type="term" value="P:response to unfolded protein"/>
    <property type="evidence" value="ECO:0007669"/>
    <property type="project" value="UniProtKB-KW"/>
</dbReference>
<keyword evidence="7" id="KW-0834">Unfolded protein response</keyword>
<keyword evidence="3" id="KW-0805">Transcription regulation</keyword>
<keyword evidence="6" id="KW-0804">Transcription</keyword>
<proteinExistence type="evidence at transcript level"/>
<keyword evidence="5" id="KW-0010">Activator</keyword>
<feature type="region of interest" description="Disordered" evidence="10">
    <location>
        <begin position="344"/>
        <end position="387"/>
    </location>
</feature>
<organism evidence="12">
    <name type="scientific">Phallusia mammillata</name>
    <dbReference type="NCBI Taxonomy" id="59560"/>
    <lineage>
        <taxon>Eukaryota</taxon>
        <taxon>Metazoa</taxon>
        <taxon>Chordata</taxon>
        <taxon>Tunicata</taxon>
        <taxon>Ascidiacea</taxon>
        <taxon>Phlebobranchia</taxon>
        <taxon>Ascidiidae</taxon>
        <taxon>Phallusia</taxon>
    </lineage>
</organism>
<comment type="similarity">
    <text evidence="2">Belongs to the bZIP family. ATF subfamily.</text>
</comment>
<keyword evidence="9" id="KW-0175">Coiled coil</keyword>
<feature type="compositionally biased region" description="Low complexity" evidence="10">
    <location>
        <begin position="60"/>
        <end position="76"/>
    </location>
</feature>
<dbReference type="PANTHER" id="PTHR46004">
    <property type="entry name" value="CYCLIC AMP RESPONSE ELEMENT-BINDING PROTEIN A"/>
    <property type="match status" value="1"/>
</dbReference>
<evidence type="ECO:0000256" key="7">
    <source>
        <dbReference type="ARBA" id="ARBA00023230"/>
    </source>
</evidence>
<evidence type="ECO:0000256" key="9">
    <source>
        <dbReference type="SAM" id="Coils"/>
    </source>
</evidence>
<dbReference type="GO" id="GO:0000981">
    <property type="term" value="F:DNA-binding transcription factor activity, RNA polymerase II-specific"/>
    <property type="evidence" value="ECO:0007669"/>
    <property type="project" value="TreeGrafter"/>
</dbReference>
<evidence type="ECO:0000256" key="4">
    <source>
        <dbReference type="ARBA" id="ARBA00023125"/>
    </source>
</evidence>
<feature type="compositionally biased region" description="Low complexity" evidence="10">
    <location>
        <begin position="357"/>
        <end position="369"/>
    </location>
</feature>